<dbReference type="OrthoDB" id="5958921at2"/>
<comment type="similarity">
    <text evidence="2">Belongs to the YtcA family.</text>
</comment>
<evidence type="ECO:0000256" key="11">
    <source>
        <dbReference type="SAM" id="Phobius"/>
    </source>
</evidence>
<gene>
    <name evidence="12" type="ORF">MPPM_0101</name>
</gene>
<keyword evidence="9" id="KW-0564">Palmitate</keyword>
<dbReference type="GO" id="GO:0016020">
    <property type="term" value="C:membrane"/>
    <property type="evidence" value="ECO:0007669"/>
    <property type="project" value="UniProtKB-SubCell"/>
</dbReference>
<dbReference type="InterPro" id="IPR031381">
    <property type="entry name" value="YtcA"/>
</dbReference>
<keyword evidence="10" id="KW-0449">Lipoprotein</keyword>
<evidence type="ECO:0000256" key="1">
    <source>
        <dbReference type="ARBA" id="ARBA00004141"/>
    </source>
</evidence>
<keyword evidence="4" id="KW-1003">Cell membrane</keyword>
<keyword evidence="8 11" id="KW-0472">Membrane</keyword>
<keyword evidence="5 11" id="KW-0812">Transmembrane</keyword>
<name>A0A169QCW8_9HYPH</name>
<comment type="subcellular location">
    <subcellularLocation>
        <location evidence="1">Membrane</location>
        <topology evidence="1">Multi-pass membrane protein</topology>
    </subcellularLocation>
</comment>
<dbReference type="Proteomes" id="UP000218288">
    <property type="component" value="Chromosome"/>
</dbReference>
<protein>
    <recommendedName>
        <fullName evidence="3">Uncharacterized protein YtcA</fullName>
    </recommendedName>
</protein>
<reference evidence="12 13" key="1">
    <citation type="journal article" date="2016" name="Genome Announc.">
        <title>Complete Genome Sequence of Methylobacterium populi P-1M, Isolated from Pink-Pigmented Household Biofilm.</title>
        <authorList>
            <person name="Morohoshi T."/>
            <person name="Ikeda T."/>
        </authorList>
    </citation>
    <scope>NUCLEOTIDE SEQUENCE [LARGE SCALE GENOMIC DNA]</scope>
    <source>
        <strain evidence="12 13">P-1M</strain>
    </source>
</reference>
<accession>A0A169QCW8</accession>
<evidence type="ECO:0000256" key="9">
    <source>
        <dbReference type="ARBA" id="ARBA00023139"/>
    </source>
</evidence>
<evidence type="ECO:0000313" key="13">
    <source>
        <dbReference type="Proteomes" id="UP000218288"/>
    </source>
</evidence>
<evidence type="ECO:0000256" key="6">
    <source>
        <dbReference type="ARBA" id="ARBA00022729"/>
    </source>
</evidence>
<feature type="transmembrane region" description="Helical" evidence="11">
    <location>
        <begin position="15"/>
        <end position="35"/>
    </location>
</feature>
<evidence type="ECO:0000313" key="12">
    <source>
        <dbReference type="EMBL" id="BAU88706.1"/>
    </source>
</evidence>
<dbReference type="RefSeq" id="WP_052516914.1">
    <property type="nucleotide sequence ID" value="NZ_AP014809.1"/>
</dbReference>
<dbReference type="EMBL" id="AP014809">
    <property type="protein sequence ID" value="BAU88706.1"/>
    <property type="molecule type" value="Genomic_DNA"/>
</dbReference>
<evidence type="ECO:0000256" key="2">
    <source>
        <dbReference type="ARBA" id="ARBA00008208"/>
    </source>
</evidence>
<keyword evidence="7 11" id="KW-1133">Transmembrane helix</keyword>
<evidence type="ECO:0000256" key="10">
    <source>
        <dbReference type="ARBA" id="ARBA00023288"/>
    </source>
</evidence>
<evidence type="ECO:0000256" key="5">
    <source>
        <dbReference type="ARBA" id="ARBA00022692"/>
    </source>
</evidence>
<evidence type="ECO:0000256" key="3">
    <source>
        <dbReference type="ARBA" id="ARBA00021237"/>
    </source>
</evidence>
<feature type="transmembrane region" description="Helical" evidence="11">
    <location>
        <begin position="47"/>
        <end position="67"/>
    </location>
</feature>
<proteinExistence type="inferred from homology"/>
<organism evidence="12 13">
    <name type="scientific">Methylorubrum populi</name>
    <dbReference type="NCBI Taxonomy" id="223967"/>
    <lineage>
        <taxon>Bacteria</taxon>
        <taxon>Pseudomonadati</taxon>
        <taxon>Pseudomonadota</taxon>
        <taxon>Alphaproteobacteria</taxon>
        <taxon>Hyphomicrobiales</taxon>
        <taxon>Methylobacteriaceae</taxon>
        <taxon>Methylorubrum</taxon>
    </lineage>
</organism>
<evidence type="ECO:0000256" key="4">
    <source>
        <dbReference type="ARBA" id="ARBA00022475"/>
    </source>
</evidence>
<keyword evidence="6" id="KW-0732">Signal</keyword>
<evidence type="ECO:0000256" key="8">
    <source>
        <dbReference type="ARBA" id="ARBA00023136"/>
    </source>
</evidence>
<dbReference type="AlphaFoldDB" id="A0A169QCW8"/>
<dbReference type="Pfam" id="PF17090">
    <property type="entry name" value="Ytca"/>
    <property type="match status" value="1"/>
</dbReference>
<sequence length="70" mass="7365">MQAAAPTFSLFGAFFPAWLVCAVAGIVGALSLRVAFSVIQLDDGIPFKLLTYTCAALAIDCGLWLLLFGP</sequence>
<evidence type="ECO:0000256" key="7">
    <source>
        <dbReference type="ARBA" id="ARBA00022989"/>
    </source>
</evidence>